<dbReference type="AlphaFoldDB" id="A0A0E1XBC3"/>
<dbReference type="EMBL" id="ACJA02000001">
    <property type="protein sequence ID" value="EFH96093.1"/>
    <property type="molecule type" value="Genomic_DNA"/>
</dbReference>
<dbReference type="HOGENOM" id="CLU_169708_0_0_9"/>
<protein>
    <submittedName>
        <fullName evidence="1">Pathogenicity island protein</fullName>
    </submittedName>
</protein>
<accession>A0A0E1XBC3</accession>
<organism evidence="1">
    <name type="scientific">Staphylococcus aureus subsp. aureus MN8</name>
    <dbReference type="NCBI Taxonomy" id="548470"/>
    <lineage>
        <taxon>Bacteria</taxon>
        <taxon>Bacillati</taxon>
        <taxon>Bacillota</taxon>
        <taxon>Bacilli</taxon>
        <taxon>Bacillales</taxon>
        <taxon>Staphylococcaceae</taxon>
        <taxon>Staphylococcus</taxon>
    </lineage>
</organism>
<name>A0A0E1XBC3_STAAU</name>
<proteinExistence type="predicted"/>
<dbReference type="Proteomes" id="UP000003455">
    <property type="component" value="Chromosome"/>
</dbReference>
<comment type="caution">
    <text evidence="1">The sequence shown here is derived from an EMBL/GenBank/DDBJ whole genome shotgun (WGS) entry which is preliminary data.</text>
</comment>
<sequence>MDKQQIKGFVCDYHERTRSDVLIDDDINTDEFFSIGDENSNEWMADDNIDDHIVKNHLEMIVDQVANDKEFYIFDSLIQGRSYKDISSVLECSEQSVRLWYETLLDKIVEVIE</sequence>
<evidence type="ECO:0000313" key="1">
    <source>
        <dbReference type="EMBL" id="EFH96093.1"/>
    </source>
</evidence>
<gene>
    <name evidence="1" type="ORF">HMPREF0769_10095</name>
</gene>
<reference evidence="1" key="1">
    <citation type="submission" date="2010-05" db="EMBL/GenBank/DDBJ databases">
        <authorList>
            <person name="Muzny D."/>
            <person name="Qin X."/>
            <person name="Buhay C."/>
            <person name="Dugan-Rocha S."/>
            <person name="Ding Y."/>
            <person name="Chen G."/>
            <person name="Hawes A."/>
            <person name="Holder M."/>
            <person name="Jhangiani S."/>
            <person name="Johnson A."/>
            <person name="Khan Z."/>
            <person name="Li Z."/>
            <person name="Liu W."/>
            <person name="Liu X."/>
            <person name="Perez L."/>
            <person name="Shen H."/>
            <person name="Wang Q."/>
            <person name="Watt J."/>
            <person name="Xi L."/>
            <person name="Xin Y."/>
            <person name="Zhou J."/>
            <person name="Deng J."/>
            <person name="Jiang H."/>
            <person name="Liu Y."/>
            <person name="Qu J."/>
            <person name="Song X.-Z."/>
            <person name="Zhang L."/>
            <person name="Villasana D."/>
            <person name="Johnson A."/>
            <person name="Liu J."/>
            <person name="Liyanage D."/>
            <person name="Lorensuhewa L."/>
            <person name="Robinson T."/>
            <person name="Song A."/>
            <person name="Song B.-B."/>
            <person name="Dinh H."/>
            <person name="Thornton R."/>
            <person name="Coyle M."/>
            <person name="Francisco L."/>
            <person name="Jackson L."/>
            <person name="Javaid M."/>
            <person name="Korchina V."/>
            <person name="Kovar C."/>
            <person name="Mata R."/>
            <person name="Mathew T."/>
            <person name="Ngo R."/>
            <person name="Nguyen L."/>
            <person name="Nguyen N."/>
            <person name="Okwuonu G."/>
            <person name="Ongeri F."/>
            <person name="Pham C."/>
            <person name="Simmons D."/>
            <person name="Wilczek-Boney K."/>
            <person name="Hale W."/>
            <person name="Jakkamsetti A."/>
            <person name="Pham P."/>
            <person name="Ruth R."/>
            <person name="San Lucas F."/>
            <person name="Warren J."/>
            <person name="Zhang J."/>
            <person name="Zhao Z."/>
            <person name="Zhou C."/>
            <person name="Zhu D."/>
            <person name="Lee S."/>
            <person name="Bess C."/>
            <person name="Blankenburg K."/>
            <person name="Forbes L."/>
            <person name="Fu Q."/>
            <person name="Gubbala S."/>
            <person name="Hirani K."/>
            <person name="Jayaseelan J.C."/>
            <person name="Lara F."/>
            <person name="Munidasa M."/>
            <person name="Palculict T."/>
            <person name="Patil S."/>
            <person name="Pu L.-L."/>
            <person name="Saada N."/>
            <person name="Tang L."/>
            <person name="Weissenberger G."/>
            <person name="Zhu Y."/>
            <person name="Hemphill L."/>
            <person name="Shang Y."/>
            <person name="Youmans B."/>
            <person name="Ayvaz T."/>
            <person name="Ross M."/>
            <person name="Santibanez J."/>
            <person name="Aqrawi P."/>
            <person name="Gross S."/>
            <person name="Joshi V."/>
            <person name="Fowler G."/>
            <person name="Nazareth L."/>
            <person name="Reid J."/>
            <person name="Worley K."/>
            <person name="Petrosino J."/>
            <person name="Highlander S."/>
            <person name="Gibbs R."/>
        </authorList>
    </citation>
    <scope>NUCLEOTIDE SEQUENCE [LARGE SCALE GENOMIC DNA]</scope>
    <source>
        <strain evidence="1">MN8</strain>
    </source>
</reference>